<dbReference type="SMART" id="SM00028">
    <property type="entry name" value="TPR"/>
    <property type="match status" value="5"/>
</dbReference>
<evidence type="ECO:0000256" key="3">
    <source>
        <dbReference type="SAM" id="SignalP"/>
    </source>
</evidence>
<dbReference type="PANTHER" id="PTHR45586">
    <property type="entry name" value="TPR REPEAT-CONTAINING PROTEIN PA4667"/>
    <property type="match status" value="1"/>
</dbReference>
<dbReference type="InterPro" id="IPR051012">
    <property type="entry name" value="CellSynth/LPSAsmb/PSIAsmb"/>
</dbReference>
<dbReference type="PROSITE" id="PS51257">
    <property type="entry name" value="PROKAR_LIPOPROTEIN"/>
    <property type="match status" value="1"/>
</dbReference>
<name>A0A4Q7W123_9BURK</name>
<dbReference type="PANTHER" id="PTHR45586:SF1">
    <property type="entry name" value="LIPOPOLYSACCHARIDE ASSEMBLY PROTEIN B"/>
    <property type="match status" value="1"/>
</dbReference>
<proteinExistence type="predicted"/>
<gene>
    <name evidence="4" type="ORF">EV670_0742</name>
</gene>
<evidence type="ECO:0000256" key="2">
    <source>
        <dbReference type="ARBA" id="ARBA00022803"/>
    </source>
</evidence>
<protein>
    <submittedName>
        <fullName evidence="4">Tetratricopeptide repeat protein</fullName>
    </submittedName>
</protein>
<dbReference type="InterPro" id="IPR019734">
    <property type="entry name" value="TPR_rpt"/>
</dbReference>
<evidence type="ECO:0000256" key="1">
    <source>
        <dbReference type="ARBA" id="ARBA00022737"/>
    </source>
</evidence>
<keyword evidence="3" id="KW-0732">Signal</keyword>
<keyword evidence="5" id="KW-1185">Reference proteome</keyword>
<comment type="caution">
    <text evidence="4">The sequence shown here is derived from an EMBL/GenBank/DDBJ whole genome shotgun (WGS) entry which is preliminary data.</text>
</comment>
<dbReference type="Gene3D" id="1.25.40.10">
    <property type="entry name" value="Tetratricopeptide repeat domain"/>
    <property type="match status" value="1"/>
</dbReference>
<sequence>MAAVGKYAMKAWIVLGLCAALLGCASAPPVPAVDVTALFHDELFEPPSEPVDPARIFEASEAMKQFVGIEIARDLRTKGLRQGLADALYTRGQLRLDYDASNTRNAAEAFEARAGNCLSLVIMTAALAKELKMQVQFQSVPIDDSWSRSGDLLVLNGHVNVSLGQRLTEARHWQPIREEVTIDFLPPEALRGQRARPISESTVVAMYMNNRAAEALAAGRLDDGYWWAREALRQEPTFRSSYNTLGVIYLRRGRPVEAEQVLRLAWQQDPRNTRVIANLIRVQTELGRPAEAEQLSRKLAELEPYPPFHFMSLGVAALERGDTRVAREHFERELDRAPEQPELHYWLAVTYQRLGDIRAARKHLDIAITGSTNRDERAIYSAKLDRINALTAH</sequence>
<feature type="signal peptide" evidence="3">
    <location>
        <begin position="1"/>
        <end position="32"/>
    </location>
</feature>
<dbReference type="AlphaFoldDB" id="A0A4Q7W123"/>
<accession>A0A4Q7W123</accession>
<dbReference type="Proteomes" id="UP000293671">
    <property type="component" value="Unassembled WGS sequence"/>
</dbReference>
<evidence type="ECO:0000313" key="4">
    <source>
        <dbReference type="EMBL" id="RZU02713.1"/>
    </source>
</evidence>
<dbReference type="Pfam" id="PF13432">
    <property type="entry name" value="TPR_16"/>
    <property type="match status" value="1"/>
</dbReference>
<evidence type="ECO:0000313" key="5">
    <source>
        <dbReference type="Proteomes" id="UP000293671"/>
    </source>
</evidence>
<keyword evidence="2" id="KW-0802">TPR repeat</keyword>
<organism evidence="4 5">
    <name type="scientific">Rivibacter subsaxonicus</name>
    <dbReference type="NCBI Taxonomy" id="457575"/>
    <lineage>
        <taxon>Bacteria</taxon>
        <taxon>Pseudomonadati</taxon>
        <taxon>Pseudomonadota</taxon>
        <taxon>Betaproteobacteria</taxon>
        <taxon>Burkholderiales</taxon>
        <taxon>Rivibacter</taxon>
    </lineage>
</organism>
<dbReference type="SUPFAM" id="SSF48452">
    <property type="entry name" value="TPR-like"/>
    <property type="match status" value="1"/>
</dbReference>
<keyword evidence="1" id="KW-0677">Repeat</keyword>
<dbReference type="InterPro" id="IPR011990">
    <property type="entry name" value="TPR-like_helical_dom_sf"/>
</dbReference>
<reference evidence="4 5" key="1">
    <citation type="submission" date="2019-02" db="EMBL/GenBank/DDBJ databases">
        <title>Genomic Encyclopedia of Type Strains, Phase IV (KMG-IV): sequencing the most valuable type-strain genomes for metagenomic binning, comparative biology and taxonomic classification.</title>
        <authorList>
            <person name="Goeker M."/>
        </authorList>
    </citation>
    <scope>NUCLEOTIDE SEQUENCE [LARGE SCALE GENOMIC DNA]</scope>
    <source>
        <strain evidence="4 5">DSM 19570</strain>
    </source>
</reference>
<feature type="chain" id="PRO_5020918541" evidence="3">
    <location>
        <begin position="33"/>
        <end position="393"/>
    </location>
</feature>
<dbReference type="EMBL" id="SHKP01000004">
    <property type="protein sequence ID" value="RZU02713.1"/>
    <property type="molecule type" value="Genomic_DNA"/>
</dbReference>
<dbReference type="Pfam" id="PF14559">
    <property type="entry name" value="TPR_19"/>
    <property type="match status" value="1"/>
</dbReference>